<keyword evidence="3" id="KW-1185">Reference proteome</keyword>
<gene>
    <name evidence="2" type="ORF">SCLCIDRAFT_107739</name>
</gene>
<dbReference type="HOGENOM" id="CLU_174975_0_0_1"/>
<dbReference type="AlphaFoldDB" id="A0A0C3AR96"/>
<evidence type="ECO:0000256" key="1">
    <source>
        <dbReference type="SAM" id="MobiDB-lite"/>
    </source>
</evidence>
<feature type="non-terminal residue" evidence="2">
    <location>
        <position position="1"/>
    </location>
</feature>
<dbReference type="OrthoDB" id="2692481at2759"/>
<dbReference type="Proteomes" id="UP000053989">
    <property type="component" value="Unassembled WGS sequence"/>
</dbReference>
<reference evidence="3" key="2">
    <citation type="submission" date="2015-01" db="EMBL/GenBank/DDBJ databases">
        <title>Evolutionary Origins and Diversification of the Mycorrhizal Mutualists.</title>
        <authorList>
            <consortium name="DOE Joint Genome Institute"/>
            <consortium name="Mycorrhizal Genomics Consortium"/>
            <person name="Kohler A."/>
            <person name="Kuo A."/>
            <person name="Nagy L.G."/>
            <person name="Floudas D."/>
            <person name="Copeland A."/>
            <person name="Barry K.W."/>
            <person name="Cichocki N."/>
            <person name="Veneault-Fourrey C."/>
            <person name="LaButti K."/>
            <person name="Lindquist E.A."/>
            <person name="Lipzen A."/>
            <person name="Lundell T."/>
            <person name="Morin E."/>
            <person name="Murat C."/>
            <person name="Riley R."/>
            <person name="Ohm R."/>
            <person name="Sun H."/>
            <person name="Tunlid A."/>
            <person name="Henrissat B."/>
            <person name="Grigoriev I.V."/>
            <person name="Hibbett D.S."/>
            <person name="Martin F."/>
        </authorList>
    </citation>
    <scope>NUCLEOTIDE SEQUENCE [LARGE SCALE GENOMIC DNA]</scope>
    <source>
        <strain evidence="3">Foug A</strain>
    </source>
</reference>
<sequence>KKWNTSDLLTIFSDTVTVKFTKTDGSSEMLRGRWCTVCRDNAAYVAKYGKWKMFHLGSNSSCRQHIRSHYKLYQQQCTEQNIAENNHAIPREVLEERRQQQVRIGLKQGDPEAQRQASLDGVFAKAPGL</sequence>
<organism evidence="2 3">
    <name type="scientific">Scleroderma citrinum Foug A</name>
    <dbReference type="NCBI Taxonomy" id="1036808"/>
    <lineage>
        <taxon>Eukaryota</taxon>
        <taxon>Fungi</taxon>
        <taxon>Dikarya</taxon>
        <taxon>Basidiomycota</taxon>
        <taxon>Agaricomycotina</taxon>
        <taxon>Agaricomycetes</taxon>
        <taxon>Agaricomycetidae</taxon>
        <taxon>Boletales</taxon>
        <taxon>Sclerodermatineae</taxon>
        <taxon>Sclerodermataceae</taxon>
        <taxon>Scleroderma</taxon>
    </lineage>
</organism>
<evidence type="ECO:0000313" key="3">
    <source>
        <dbReference type="Proteomes" id="UP000053989"/>
    </source>
</evidence>
<accession>A0A0C3AR96</accession>
<protein>
    <submittedName>
        <fullName evidence="2">Uncharacterized protein</fullName>
    </submittedName>
</protein>
<name>A0A0C3AR96_9AGAM</name>
<reference evidence="2 3" key="1">
    <citation type="submission" date="2014-04" db="EMBL/GenBank/DDBJ databases">
        <authorList>
            <consortium name="DOE Joint Genome Institute"/>
            <person name="Kuo A."/>
            <person name="Kohler A."/>
            <person name="Nagy L.G."/>
            <person name="Floudas D."/>
            <person name="Copeland A."/>
            <person name="Barry K.W."/>
            <person name="Cichocki N."/>
            <person name="Veneault-Fourrey C."/>
            <person name="LaButti K."/>
            <person name="Lindquist E.A."/>
            <person name="Lipzen A."/>
            <person name="Lundell T."/>
            <person name="Morin E."/>
            <person name="Murat C."/>
            <person name="Sun H."/>
            <person name="Tunlid A."/>
            <person name="Henrissat B."/>
            <person name="Grigoriev I.V."/>
            <person name="Hibbett D.S."/>
            <person name="Martin F."/>
            <person name="Nordberg H.P."/>
            <person name="Cantor M.N."/>
            <person name="Hua S.X."/>
        </authorList>
    </citation>
    <scope>NUCLEOTIDE SEQUENCE [LARGE SCALE GENOMIC DNA]</scope>
    <source>
        <strain evidence="2 3">Foug A</strain>
    </source>
</reference>
<feature type="region of interest" description="Disordered" evidence="1">
    <location>
        <begin position="105"/>
        <end position="129"/>
    </location>
</feature>
<dbReference type="EMBL" id="KN822012">
    <property type="protein sequence ID" value="KIM67462.1"/>
    <property type="molecule type" value="Genomic_DNA"/>
</dbReference>
<proteinExistence type="predicted"/>
<dbReference type="InParanoid" id="A0A0C3AR96"/>
<evidence type="ECO:0000313" key="2">
    <source>
        <dbReference type="EMBL" id="KIM67462.1"/>
    </source>
</evidence>